<dbReference type="Proteomes" id="UP001630303">
    <property type="component" value="Unassembled WGS sequence"/>
</dbReference>
<dbReference type="InterPro" id="IPR003018">
    <property type="entry name" value="GAF"/>
</dbReference>
<protein>
    <submittedName>
        <fullName evidence="4">SpoIIE family protein phosphatase</fullName>
    </submittedName>
</protein>
<dbReference type="Gene3D" id="3.60.40.10">
    <property type="entry name" value="PPM-type phosphatase domain"/>
    <property type="match status" value="1"/>
</dbReference>
<feature type="region of interest" description="Disordered" evidence="1">
    <location>
        <begin position="1"/>
        <end position="20"/>
    </location>
</feature>
<proteinExistence type="predicted"/>
<dbReference type="SMART" id="SM00065">
    <property type="entry name" value="GAF"/>
    <property type="match status" value="1"/>
</dbReference>
<organism evidence="4 5">
    <name type="scientific">Microbacterium mcarthurae</name>
    <dbReference type="NCBI Taxonomy" id="3035918"/>
    <lineage>
        <taxon>Bacteria</taxon>
        <taxon>Bacillati</taxon>
        <taxon>Actinomycetota</taxon>
        <taxon>Actinomycetes</taxon>
        <taxon>Micrococcales</taxon>
        <taxon>Microbacteriaceae</taxon>
        <taxon>Microbacterium</taxon>
    </lineage>
</organism>
<evidence type="ECO:0000259" key="3">
    <source>
        <dbReference type="SMART" id="SM00331"/>
    </source>
</evidence>
<evidence type="ECO:0000313" key="5">
    <source>
        <dbReference type="Proteomes" id="UP001630303"/>
    </source>
</evidence>
<dbReference type="Pfam" id="PF07228">
    <property type="entry name" value="SpoIIE"/>
    <property type="match status" value="1"/>
</dbReference>
<feature type="domain" description="GAF" evidence="2">
    <location>
        <begin position="21"/>
        <end position="163"/>
    </location>
</feature>
<dbReference type="InterPro" id="IPR036457">
    <property type="entry name" value="PPM-type-like_dom_sf"/>
</dbReference>
<dbReference type="SMART" id="SM00331">
    <property type="entry name" value="PP2C_SIG"/>
    <property type="match status" value="1"/>
</dbReference>
<dbReference type="EMBL" id="JAROCE010000001">
    <property type="protein sequence ID" value="MFM2719416.1"/>
    <property type="molecule type" value="Genomic_DNA"/>
</dbReference>
<evidence type="ECO:0000313" key="4">
    <source>
        <dbReference type="EMBL" id="MFM2719416.1"/>
    </source>
</evidence>
<evidence type="ECO:0000256" key="1">
    <source>
        <dbReference type="SAM" id="MobiDB-lite"/>
    </source>
</evidence>
<dbReference type="Gene3D" id="3.30.450.40">
    <property type="match status" value="1"/>
</dbReference>
<dbReference type="InterPro" id="IPR029016">
    <property type="entry name" value="GAF-like_dom_sf"/>
</dbReference>
<dbReference type="PANTHER" id="PTHR43102:SF2">
    <property type="entry name" value="GAF DOMAIN-CONTAINING PROTEIN"/>
    <property type="match status" value="1"/>
</dbReference>
<dbReference type="RefSeq" id="WP_408904928.1">
    <property type="nucleotide sequence ID" value="NZ_JAROCE010000001.1"/>
</dbReference>
<reference evidence="4 5" key="1">
    <citation type="submission" date="2023-03" db="EMBL/GenBank/DDBJ databases">
        <title>MT1 and MT2 Draft Genomes of Novel Species.</title>
        <authorList>
            <person name="Venkateswaran K."/>
        </authorList>
    </citation>
    <scope>NUCLEOTIDE SEQUENCE [LARGE SCALE GENOMIC DNA]</scope>
    <source>
        <strain evidence="4 5">IF8SW-P5</strain>
    </source>
</reference>
<accession>A0ABW9GE14</accession>
<dbReference type="Pfam" id="PF01590">
    <property type="entry name" value="GAF"/>
    <property type="match status" value="1"/>
</dbReference>
<keyword evidence="5" id="KW-1185">Reference proteome</keyword>
<evidence type="ECO:0000259" key="2">
    <source>
        <dbReference type="SMART" id="SM00065"/>
    </source>
</evidence>
<dbReference type="InterPro" id="IPR001932">
    <property type="entry name" value="PPM-type_phosphatase-like_dom"/>
</dbReference>
<feature type="domain" description="PPM-type phosphatase" evidence="3">
    <location>
        <begin position="182"/>
        <end position="384"/>
    </location>
</feature>
<dbReference type="SUPFAM" id="SSF81606">
    <property type="entry name" value="PP2C-like"/>
    <property type="match status" value="1"/>
</dbReference>
<dbReference type="SUPFAM" id="SSF55781">
    <property type="entry name" value="GAF domain-like"/>
    <property type="match status" value="1"/>
</dbReference>
<sequence length="385" mass="41417">MTTTPSSGVPAVEDSGLWDSPPDERFDRITRVAQELFDVDLALVNVVGADDIYTKGQPDGARFGFSSVAEVFCGDTVQQDDILEIEDARAIERYASRGAVTHYGMRFYAGIPLRNDRGDAVATLCLLDGDSRHLDAAEREALYRLGQWAQAEARQAQPGAEAGGAASAAPRGDSLVGDELRLAALAIPHGLISGDRSGWQQFGGRVVVTLADVMGKGEEAGRLADELLAALQSRRDSAPLDAVRSVEDEARATGRYRDTFATLFHTVIDTTTGIVDFVDAGHGLTLLLRADGTSERLRSHNLPLGLRPRELAWEAGQVEVARGDLIVSVSDGALDAYDSTLDSLRLIGEDLRRSADPDDFFRDLSVRVSTQPVDDDVTAVVVSIH</sequence>
<name>A0ABW9GE14_9MICO</name>
<comment type="caution">
    <text evidence="4">The sequence shown here is derived from an EMBL/GenBank/DDBJ whole genome shotgun (WGS) entry which is preliminary data.</text>
</comment>
<gene>
    <name evidence="4" type="ORF">P5G46_02750</name>
</gene>
<dbReference type="PANTHER" id="PTHR43102">
    <property type="entry name" value="SLR1143 PROTEIN"/>
    <property type="match status" value="1"/>
</dbReference>